<feature type="active site" description="Proton acceptor" evidence="4">
    <location>
        <position position="247"/>
    </location>
</feature>
<feature type="region of interest" description="Disordered" evidence="6">
    <location>
        <begin position="1"/>
        <end position="37"/>
    </location>
</feature>
<evidence type="ECO:0000256" key="5">
    <source>
        <dbReference type="SAM" id="Coils"/>
    </source>
</evidence>
<feature type="coiled-coil region" evidence="5">
    <location>
        <begin position="438"/>
        <end position="465"/>
    </location>
</feature>
<dbReference type="GO" id="GO:0031508">
    <property type="term" value="P:pericentric heterochromatin formation"/>
    <property type="evidence" value="ECO:0007669"/>
    <property type="project" value="TreeGrafter"/>
</dbReference>
<evidence type="ECO:0000256" key="4">
    <source>
        <dbReference type="PROSITE-ProRule" id="PRU00236"/>
    </source>
</evidence>
<evidence type="ECO:0000256" key="2">
    <source>
        <dbReference type="ARBA" id="ARBA00022679"/>
    </source>
</evidence>
<evidence type="ECO:0000259" key="7">
    <source>
        <dbReference type="PROSITE" id="PS50305"/>
    </source>
</evidence>
<protein>
    <recommendedName>
        <fullName evidence="7">Deacetylase sirtuin-type domain-containing protein</fullName>
    </recommendedName>
</protein>
<feature type="binding site" evidence="4">
    <location>
        <position position="315"/>
    </location>
    <ligand>
        <name>Zn(2+)</name>
        <dbReference type="ChEBI" id="CHEBI:29105"/>
    </ligand>
</feature>
<dbReference type="GO" id="GO:0000122">
    <property type="term" value="P:negative regulation of transcription by RNA polymerase II"/>
    <property type="evidence" value="ECO:0007669"/>
    <property type="project" value="TreeGrafter"/>
</dbReference>
<dbReference type="GeneID" id="43579091"/>
<comment type="similarity">
    <text evidence="1">Belongs to the sirtuin family. Class I subfamily.</text>
</comment>
<organism evidence="8 9">
    <name type="scientific">Magnusiomyces paraingens</name>
    <dbReference type="NCBI Taxonomy" id="2606893"/>
    <lineage>
        <taxon>Eukaryota</taxon>
        <taxon>Fungi</taxon>
        <taxon>Dikarya</taxon>
        <taxon>Ascomycota</taxon>
        <taxon>Saccharomycotina</taxon>
        <taxon>Dipodascomycetes</taxon>
        <taxon>Dipodascales</taxon>
        <taxon>Dipodascaceae</taxon>
        <taxon>Magnusiomyces</taxon>
    </lineage>
</organism>
<keyword evidence="2" id="KW-0808">Transferase</keyword>
<name>A0A5E8B564_9ASCO</name>
<dbReference type="InterPro" id="IPR026591">
    <property type="entry name" value="Sirtuin_cat_small_dom_sf"/>
</dbReference>
<accession>A0A5E8B564</accession>
<feature type="region of interest" description="Disordered" evidence="6">
    <location>
        <begin position="620"/>
        <end position="696"/>
    </location>
</feature>
<keyword evidence="4" id="KW-0862">Zinc</keyword>
<evidence type="ECO:0000256" key="1">
    <source>
        <dbReference type="ARBA" id="ARBA00006924"/>
    </source>
</evidence>
<keyword evidence="5" id="KW-0175">Coiled coil</keyword>
<feature type="compositionally biased region" description="Polar residues" evidence="6">
    <location>
        <begin position="684"/>
        <end position="696"/>
    </location>
</feature>
<sequence>MDTGPISGTSSSSGLSTPQATSKAAPTMSMSRKPALPKRTLDAPDVFDMFDALHDETTLQYNRSKLRNIIHFRRSKKRIEQQPLPSIEYDSDEEIPEDVLMASYKQDIALLHHTLRHARRIVVISGAGISVAAGIPDFRSTTGLFRLLRNEFRLKGGVSSGQQMFDASHVFSNQQTLDNFHTTVCDLHTLCQQCQPTPFHELIDSISQDNRLLRLYTQNIDGLDTGLPHLATKHPLVEPWPKTVQLHGTITSMICSKCSWTADFDPNVFHNVSQDTPTNDDEEEKNCDNDNTQEDEEGYDSDNETIIEVPTIPECPECIEMDGVRAVAGKRSQGVGTLRPKIVLYNEPNPDAEAIGQITEQDLLKKPDALVVVGTSLKIPGVRRMVREMSQAVHAARGCSVWMNIDDPSALSGREFEACFDLIIKGDCQILPQMLCDYEEEKRLYEEEKQAQRKIKAEARAIRQKLALEKQVSAAAAALIAAAEADRSDSSIASRSMSEGSVTSSRLTSLEPIGELPSAVVTKTKTAVTAATSTGTTTAPVIAAGRSKSTSALNKRSSSRDVVAEVKRICAAEKKPKRVLGTAKKAQVECSGENRIKGENTTTNKASSAVKTPLIKATKTSSAKAVKTRSVKVTRTPSVKATKTPSVKSQVVKKEDGTVVTNSSLPKPNNRQKIFVPPLDEKSPNTTAPSSISVDS</sequence>
<dbReference type="InterPro" id="IPR003000">
    <property type="entry name" value="Sirtuin"/>
</dbReference>
<dbReference type="GO" id="GO:1990414">
    <property type="term" value="P:replication-born double-strand break repair via sister chromatid exchange"/>
    <property type="evidence" value="ECO:0007669"/>
    <property type="project" value="TreeGrafter"/>
</dbReference>
<dbReference type="GO" id="GO:0006282">
    <property type="term" value="P:regulation of DNA repair"/>
    <property type="evidence" value="ECO:0007669"/>
    <property type="project" value="TreeGrafter"/>
</dbReference>
<keyword evidence="4" id="KW-0479">Metal-binding</keyword>
<feature type="binding site" evidence="4">
    <location>
        <position position="318"/>
    </location>
    <ligand>
        <name>Zn(2+)</name>
        <dbReference type="ChEBI" id="CHEBI:29105"/>
    </ligand>
</feature>
<feature type="compositionally biased region" description="Low complexity" evidence="6">
    <location>
        <begin position="1"/>
        <end position="22"/>
    </location>
</feature>
<dbReference type="Proteomes" id="UP000398389">
    <property type="component" value="Unassembled WGS sequence"/>
</dbReference>
<dbReference type="InterPro" id="IPR050134">
    <property type="entry name" value="NAD-dep_sirtuin_deacylases"/>
</dbReference>
<evidence type="ECO:0000256" key="3">
    <source>
        <dbReference type="ARBA" id="ARBA00023027"/>
    </source>
</evidence>
<dbReference type="PROSITE" id="PS50305">
    <property type="entry name" value="SIRTUIN"/>
    <property type="match status" value="1"/>
</dbReference>
<keyword evidence="3" id="KW-0520">NAD</keyword>
<dbReference type="PANTHER" id="PTHR11085:SF15">
    <property type="entry name" value="NAD-DEPENDENT HISTONE DEACETYLASE HST4"/>
    <property type="match status" value="1"/>
</dbReference>
<reference evidence="8 9" key="1">
    <citation type="submission" date="2019-09" db="EMBL/GenBank/DDBJ databases">
        <authorList>
            <person name="Brejova B."/>
        </authorList>
    </citation>
    <scope>NUCLEOTIDE SEQUENCE [LARGE SCALE GENOMIC DNA]</scope>
</reference>
<feature type="binding site" evidence="4">
    <location>
        <position position="255"/>
    </location>
    <ligand>
        <name>Zn(2+)</name>
        <dbReference type="ChEBI" id="CHEBI:29105"/>
    </ligand>
</feature>
<keyword evidence="9" id="KW-1185">Reference proteome</keyword>
<dbReference type="GO" id="GO:0070403">
    <property type="term" value="F:NAD+ binding"/>
    <property type="evidence" value="ECO:0007669"/>
    <property type="project" value="InterPro"/>
</dbReference>
<dbReference type="Gene3D" id="3.30.1600.10">
    <property type="entry name" value="SIR2/SIRT2 'Small Domain"/>
    <property type="match status" value="1"/>
</dbReference>
<gene>
    <name evidence="8" type="ORF">SAPINGB_P000267</name>
</gene>
<dbReference type="GO" id="GO:0017136">
    <property type="term" value="F:histone deacetylase activity, NAD-dependent"/>
    <property type="evidence" value="ECO:0007669"/>
    <property type="project" value="TreeGrafter"/>
</dbReference>
<dbReference type="Pfam" id="PF02146">
    <property type="entry name" value="SIR2"/>
    <property type="match status" value="1"/>
</dbReference>
<evidence type="ECO:0000313" key="8">
    <source>
        <dbReference type="EMBL" id="VVT44030.1"/>
    </source>
</evidence>
<dbReference type="GO" id="GO:0031934">
    <property type="term" value="C:mating-type region heterochromatin"/>
    <property type="evidence" value="ECO:0007669"/>
    <property type="project" value="TreeGrafter"/>
</dbReference>
<dbReference type="AlphaFoldDB" id="A0A5E8B564"/>
<feature type="compositionally biased region" description="Polar residues" evidence="6">
    <location>
        <begin position="659"/>
        <end position="672"/>
    </location>
</feature>
<dbReference type="PANTHER" id="PTHR11085">
    <property type="entry name" value="NAD-DEPENDENT PROTEIN DEACYLASE SIRTUIN-5, MITOCHONDRIAL-RELATED"/>
    <property type="match status" value="1"/>
</dbReference>
<feature type="compositionally biased region" description="Acidic residues" evidence="6">
    <location>
        <begin position="278"/>
        <end position="302"/>
    </location>
</feature>
<feature type="domain" description="Deacetylase sirtuin-type" evidence="7">
    <location>
        <begin position="101"/>
        <end position="447"/>
    </location>
</feature>
<dbReference type="GO" id="GO:0046872">
    <property type="term" value="F:metal ion binding"/>
    <property type="evidence" value="ECO:0007669"/>
    <property type="project" value="UniProtKB-KW"/>
</dbReference>
<evidence type="ECO:0000256" key="6">
    <source>
        <dbReference type="SAM" id="MobiDB-lite"/>
    </source>
</evidence>
<feature type="compositionally biased region" description="Polar residues" evidence="6">
    <location>
        <begin position="633"/>
        <end position="649"/>
    </location>
</feature>
<feature type="region of interest" description="Disordered" evidence="6">
    <location>
        <begin position="271"/>
        <end position="302"/>
    </location>
</feature>
<dbReference type="OrthoDB" id="2919105at2759"/>
<dbReference type="InterPro" id="IPR026590">
    <property type="entry name" value="Ssirtuin_cat_dom"/>
</dbReference>
<feature type="binding site" evidence="4">
    <location>
        <position position="258"/>
    </location>
    <ligand>
        <name>Zn(2+)</name>
        <dbReference type="ChEBI" id="CHEBI:29105"/>
    </ligand>
</feature>
<dbReference type="InterPro" id="IPR029035">
    <property type="entry name" value="DHS-like_NAD/FAD-binding_dom"/>
</dbReference>
<dbReference type="EMBL" id="CABVLU010000001">
    <property type="protein sequence ID" value="VVT44030.1"/>
    <property type="molecule type" value="Genomic_DNA"/>
</dbReference>
<dbReference type="SUPFAM" id="SSF52467">
    <property type="entry name" value="DHS-like NAD/FAD-binding domain"/>
    <property type="match status" value="1"/>
</dbReference>
<dbReference type="GO" id="GO:0005634">
    <property type="term" value="C:nucleus"/>
    <property type="evidence" value="ECO:0007669"/>
    <property type="project" value="TreeGrafter"/>
</dbReference>
<dbReference type="RefSeq" id="XP_031850882.1">
    <property type="nucleotide sequence ID" value="XM_031994991.1"/>
</dbReference>
<proteinExistence type="inferred from homology"/>
<dbReference type="Gene3D" id="3.40.50.1220">
    <property type="entry name" value="TPP-binding domain"/>
    <property type="match status" value="1"/>
</dbReference>
<evidence type="ECO:0000313" key="9">
    <source>
        <dbReference type="Proteomes" id="UP000398389"/>
    </source>
</evidence>